<evidence type="ECO:0000313" key="2">
    <source>
        <dbReference type="EMBL" id="KAG2634180.1"/>
    </source>
</evidence>
<evidence type="ECO:0000256" key="1">
    <source>
        <dbReference type="SAM" id="SignalP"/>
    </source>
</evidence>
<dbReference type="AlphaFoldDB" id="A0A8T0VG50"/>
<feature type="signal peptide" evidence="1">
    <location>
        <begin position="1"/>
        <end position="30"/>
    </location>
</feature>
<feature type="chain" id="PRO_5035855245" evidence="1">
    <location>
        <begin position="31"/>
        <end position="124"/>
    </location>
</feature>
<name>A0A8T0VG50_PANVG</name>
<comment type="caution">
    <text evidence="2">The sequence shown here is derived from an EMBL/GenBank/DDBJ whole genome shotgun (WGS) entry which is preliminary data.</text>
</comment>
<reference evidence="2" key="1">
    <citation type="submission" date="2020-05" db="EMBL/GenBank/DDBJ databases">
        <title>WGS assembly of Panicum virgatum.</title>
        <authorList>
            <person name="Lovell J.T."/>
            <person name="Jenkins J."/>
            <person name="Shu S."/>
            <person name="Juenger T.E."/>
            <person name="Schmutz J."/>
        </authorList>
    </citation>
    <scope>NUCLEOTIDE SEQUENCE</scope>
    <source>
        <strain evidence="2">AP13</strain>
    </source>
</reference>
<dbReference type="EMBL" id="CM029040">
    <property type="protein sequence ID" value="KAG2634180.1"/>
    <property type="molecule type" value="Genomic_DNA"/>
</dbReference>
<proteinExistence type="predicted"/>
<dbReference type="PROSITE" id="PS51257">
    <property type="entry name" value="PROKAR_LIPOPROTEIN"/>
    <property type="match status" value="1"/>
</dbReference>
<organism evidence="2 3">
    <name type="scientific">Panicum virgatum</name>
    <name type="common">Blackwell switchgrass</name>
    <dbReference type="NCBI Taxonomy" id="38727"/>
    <lineage>
        <taxon>Eukaryota</taxon>
        <taxon>Viridiplantae</taxon>
        <taxon>Streptophyta</taxon>
        <taxon>Embryophyta</taxon>
        <taxon>Tracheophyta</taxon>
        <taxon>Spermatophyta</taxon>
        <taxon>Magnoliopsida</taxon>
        <taxon>Liliopsida</taxon>
        <taxon>Poales</taxon>
        <taxon>Poaceae</taxon>
        <taxon>PACMAD clade</taxon>
        <taxon>Panicoideae</taxon>
        <taxon>Panicodae</taxon>
        <taxon>Paniceae</taxon>
        <taxon>Panicinae</taxon>
        <taxon>Panicum</taxon>
        <taxon>Panicum sect. Hiantes</taxon>
    </lineage>
</organism>
<keyword evidence="1" id="KW-0732">Signal</keyword>
<gene>
    <name evidence="2" type="ORF">PVAP13_2NG221106</name>
</gene>
<evidence type="ECO:0000313" key="3">
    <source>
        <dbReference type="Proteomes" id="UP000823388"/>
    </source>
</evidence>
<protein>
    <submittedName>
        <fullName evidence="2">Uncharacterized protein</fullName>
    </submittedName>
</protein>
<dbReference type="Proteomes" id="UP000823388">
    <property type="component" value="Chromosome 2N"/>
</dbReference>
<sequence length="124" mass="13211">MKGNHCGGLAMAMILFSIVLLGCCTSPAQCRLQRLNPQMTNSSTGTSNLVNFSSSEESKISVVLCLMKDPFCKNNCFCCGFSKRCYGTREECGANCPVCNPRCPPQTARGSQGLGAIVNLTLSS</sequence>
<keyword evidence="3" id="KW-1185">Reference proteome</keyword>
<accession>A0A8T0VG50</accession>